<reference evidence="1" key="1">
    <citation type="journal article" date="2023" name="bioRxiv">
        <title>Scaffold-level genome assemblies of two parasitoid biocontrol wasps reveal the parthenogenesis mechanism and an associated novel virus.</title>
        <authorList>
            <person name="Inwood S."/>
            <person name="Skelly J."/>
            <person name="Guhlin J."/>
            <person name="Harrop T."/>
            <person name="Goldson S."/>
            <person name="Dearden P."/>
        </authorList>
    </citation>
    <scope>NUCLEOTIDE SEQUENCE</scope>
    <source>
        <strain evidence="1">Irish</strain>
        <tissue evidence="1">Whole body</tissue>
    </source>
</reference>
<organism evidence="1 2">
    <name type="scientific">Microctonus aethiopoides</name>
    <dbReference type="NCBI Taxonomy" id="144406"/>
    <lineage>
        <taxon>Eukaryota</taxon>
        <taxon>Metazoa</taxon>
        <taxon>Ecdysozoa</taxon>
        <taxon>Arthropoda</taxon>
        <taxon>Hexapoda</taxon>
        <taxon>Insecta</taxon>
        <taxon>Pterygota</taxon>
        <taxon>Neoptera</taxon>
        <taxon>Endopterygota</taxon>
        <taxon>Hymenoptera</taxon>
        <taxon>Apocrita</taxon>
        <taxon>Ichneumonoidea</taxon>
        <taxon>Braconidae</taxon>
        <taxon>Euphorinae</taxon>
        <taxon>Microctonus</taxon>
    </lineage>
</organism>
<comment type="caution">
    <text evidence="1">The sequence shown here is derived from an EMBL/GenBank/DDBJ whole genome shotgun (WGS) entry which is preliminary data.</text>
</comment>
<keyword evidence="2" id="KW-1185">Reference proteome</keyword>
<dbReference type="Proteomes" id="UP001168990">
    <property type="component" value="Unassembled WGS sequence"/>
</dbReference>
<evidence type="ECO:0000313" key="1">
    <source>
        <dbReference type="EMBL" id="KAK0165841.1"/>
    </source>
</evidence>
<gene>
    <name evidence="1" type="ORF">PV328_004325</name>
</gene>
<protein>
    <submittedName>
        <fullName evidence="1">Uncharacterized protein</fullName>
    </submittedName>
</protein>
<reference evidence="1" key="2">
    <citation type="submission" date="2023-03" db="EMBL/GenBank/DDBJ databases">
        <authorList>
            <person name="Inwood S.N."/>
            <person name="Skelly J.G."/>
            <person name="Guhlin J."/>
            <person name="Harrop T.W.R."/>
            <person name="Goldson S.G."/>
            <person name="Dearden P.K."/>
        </authorList>
    </citation>
    <scope>NUCLEOTIDE SEQUENCE</scope>
    <source>
        <strain evidence="1">Irish</strain>
        <tissue evidence="1">Whole body</tissue>
    </source>
</reference>
<dbReference type="EMBL" id="JAQQBS010001422">
    <property type="protein sequence ID" value="KAK0165841.1"/>
    <property type="molecule type" value="Genomic_DNA"/>
</dbReference>
<sequence>MLGDVQALIPVELRRVFIHPPSLKLRGFINVRAMRQRRMERQWHREDLQAFEENLRLPIGAEEGDFDFLGIRWMQDERWGQDHPAINYMPWIYYGDGSLKRKREEKDEEMENQLKKLHF</sequence>
<name>A0AA39FAI5_9HYME</name>
<evidence type="ECO:0000313" key="2">
    <source>
        <dbReference type="Proteomes" id="UP001168990"/>
    </source>
</evidence>
<dbReference type="AlphaFoldDB" id="A0AA39FAI5"/>
<accession>A0AA39FAI5</accession>
<proteinExistence type="predicted"/>